<feature type="domain" description="CCAAT-binding factor" evidence="3">
    <location>
        <begin position="16"/>
        <end position="217"/>
    </location>
</feature>
<evidence type="ECO:0000256" key="1">
    <source>
        <dbReference type="ARBA" id="ARBA00007797"/>
    </source>
</evidence>
<evidence type="ECO:0000313" key="4">
    <source>
        <dbReference type="EMBL" id="KAK7906644.1"/>
    </source>
</evidence>
<feature type="region of interest" description="Disordered" evidence="2">
    <location>
        <begin position="117"/>
        <end position="181"/>
    </location>
</feature>
<name>A0AAW0NZR9_9GOBI</name>
<evidence type="ECO:0000256" key="2">
    <source>
        <dbReference type="SAM" id="MobiDB-lite"/>
    </source>
</evidence>
<keyword evidence="5" id="KW-1185">Reference proteome</keyword>
<feature type="compositionally biased region" description="Acidic residues" evidence="2">
    <location>
        <begin position="131"/>
        <end position="148"/>
    </location>
</feature>
<evidence type="ECO:0000313" key="5">
    <source>
        <dbReference type="Proteomes" id="UP001460270"/>
    </source>
</evidence>
<protein>
    <recommendedName>
        <fullName evidence="3">CCAAT-binding factor domain-containing protein</fullName>
    </recommendedName>
</protein>
<feature type="compositionally biased region" description="Acidic residues" evidence="2">
    <location>
        <begin position="320"/>
        <end position="330"/>
    </location>
</feature>
<dbReference type="GO" id="GO:0005634">
    <property type="term" value="C:nucleus"/>
    <property type="evidence" value="ECO:0007669"/>
    <property type="project" value="TreeGrafter"/>
</dbReference>
<sequence length="368" mass="42300">MDALFSVVHRVKFNTAVQALMLLFQVMDSQQSVSDRFYGALYRKLLDPGVSHSSRQGMFLNLVYKSVKSDTVLRRVKAFVKRLLQVSAEQSPSFTCGALFLLSEVLKSKPALRSLLQDAQEAEEESFRDQPEEEEEEDGLKGEDEEERFVDADKPQPPQENRPSASWVHHHNMEGGKSSQTYDPLHRNPLFCGADHCSLWELHQLSKHFHPSVSLFAQTILKGDSISYSGDPLQDFTLIRFLDRFVFRNPKQLKGKQNTDSVLLQPKKTKTASSVPVNSEEFVSKDESQIPVDQVFFHRFFRKRREQQQQQSRRPRADTDTESIEDVDDDEFEKILDSCEGDSFYAQLKDQDLDFAGSLSKSPRRTWI</sequence>
<comment type="caution">
    <text evidence="4">The sequence shown here is derived from an EMBL/GenBank/DDBJ whole genome shotgun (WGS) entry which is preliminary data.</text>
</comment>
<organism evidence="4 5">
    <name type="scientific">Mugilogobius chulae</name>
    <name type="common">yellowstripe goby</name>
    <dbReference type="NCBI Taxonomy" id="88201"/>
    <lineage>
        <taxon>Eukaryota</taxon>
        <taxon>Metazoa</taxon>
        <taxon>Chordata</taxon>
        <taxon>Craniata</taxon>
        <taxon>Vertebrata</taxon>
        <taxon>Euteleostomi</taxon>
        <taxon>Actinopterygii</taxon>
        <taxon>Neopterygii</taxon>
        <taxon>Teleostei</taxon>
        <taxon>Neoteleostei</taxon>
        <taxon>Acanthomorphata</taxon>
        <taxon>Gobiaria</taxon>
        <taxon>Gobiiformes</taxon>
        <taxon>Gobioidei</taxon>
        <taxon>Gobiidae</taxon>
        <taxon>Gobionellinae</taxon>
        <taxon>Mugilogobius</taxon>
    </lineage>
</organism>
<dbReference type="InterPro" id="IPR040155">
    <property type="entry name" value="CEBPZ/Mak21-like"/>
</dbReference>
<proteinExistence type="inferred from homology"/>
<reference evidence="5" key="1">
    <citation type="submission" date="2024-04" db="EMBL/GenBank/DDBJ databases">
        <title>Salinicola lusitanus LLJ914,a marine bacterium isolated from the Okinawa Trough.</title>
        <authorList>
            <person name="Li J."/>
        </authorList>
    </citation>
    <scope>NUCLEOTIDE SEQUENCE [LARGE SCALE GENOMIC DNA]</scope>
</reference>
<dbReference type="AlphaFoldDB" id="A0AAW0NZR9"/>
<comment type="similarity">
    <text evidence="1">Belongs to the CBF/MAK21 family.</text>
</comment>
<dbReference type="Pfam" id="PF03914">
    <property type="entry name" value="CBF"/>
    <property type="match status" value="1"/>
</dbReference>
<evidence type="ECO:0000259" key="3">
    <source>
        <dbReference type="Pfam" id="PF03914"/>
    </source>
</evidence>
<dbReference type="Proteomes" id="UP001460270">
    <property type="component" value="Unassembled WGS sequence"/>
</dbReference>
<dbReference type="PANTHER" id="PTHR12048:SF0">
    <property type="entry name" value="CCAAT_ENHANCER-BINDING PROTEIN ZETA"/>
    <property type="match status" value="1"/>
</dbReference>
<dbReference type="EMBL" id="JBBPFD010000011">
    <property type="protein sequence ID" value="KAK7906644.1"/>
    <property type="molecule type" value="Genomic_DNA"/>
</dbReference>
<dbReference type="PANTHER" id="PTHR12048">
    <property type="entry name" value="CCAAT-BINDING FACTOR-RELATED"/>
    <property type="match status" value="1"/>
</dbReference>
<accession>A0AAW0NZR9</accession>
<dbReference type="InterPro" id="IPR005612">
    <property type="entry name" value="CCAAT-binding_factor"/>
</dbReference>
<gene>
    <name evidence="4" type="ORF">WMY93_015256</name>
</gene>
<feature type="region of interest" description="Disordered" evidence="2">
    <location>
        <begin position="306"/>
        <end position="330"/>
    </location>
</feature>